<accession>A0A2I0WHK2</accession>
<proteinExistence type="predicted"/>
<feature type="compositionally biased region" description="Basic and acidic residues" evidence="1">
    <location>
        <begin position="80"/>
        <end position="89"/>
    </location>
</feature>
<evidence type="ECO:0000313" key="3">
    <source>
        <dbReference type="Proteomes" id="UP000233837"/>
    </source>
</evidence>
<sequence>MFNQVQKSTALSCLVQTFGSEFFYVNLVQSSSQVHHCSLSSIKYRYDFTRNFGSLPASPPFRGKLRKTGPFPPPKAIRTSKKELGDYPLRRKRRDALPPTTLRKACIGGRFVSTHAMKSGSRSFRV</sequence>
<name>A0A2I0WHK2_9ASPA</name>
<dbReference type="Proteomes" id="UP000233837">
    <property type="component" value="Unassembled WGS sequence"/>
</dbReference>
<feature type="region of interest" description="Disordered" evidence="1">
    <location>
        <begin position="59"/>
        <end position="94"/>
    </location>
</feature>
<reference evidence="2 3" key="1">
    <citation type="journal article" date="2016" name="Sci. Rep.">
        <title>The Dendrobium catenatum Lindl. genome sequence provides insights into polysaccharide synthase, floral development and adaptive evolution.</title>
        <authorList>
            <person name="Zhang G.Q."/>
            <person name="Xu Q."/>
            <person name="Bian C."/>
            <person name="Tsai W.C."/>
            <person name="Yeh C.M."/>
            <person name="Liu K.W."/>
            <person name="Yoshida K."/>
            <person name="Zhang L.S."/>
            <person name="Chang S.B."/>
            <person name="Chen F."/>
            <person name="Shi Y."/>
            <person name="Su Y.Y."/>
            <person name="Zhang Y.Q."/>
            <person name="Chen L.J."/>
            <person name="Yin Y."/>
            <person name="Lin M."/>
            <person name="Huang H."/>
            <person name="Deng H."/>
            <person name="Wang Z.W."/>
            <person name="Zhu S.L."/>
            <person name="Zhao X."/>
            <person name="Deng C."/>
            <person name="Niu S.C."/>
            <person name="Huang J."/>
            <person name="Wang M."/>
            <person name="Liu G.H."/>
            <person name="Yang H.J."/>
            <person name="Xiao X.J."/>
            <person name="Hsiao Y.Y."/>
            <person name="Wu W.L."/>
            <person name="Chen Y.Y."/>
            <person name="Mitsuda N."/>
            <person name="Ohme-Takagi M."/>
            <person name="Luo Y.B."/>
            <person name="Van de Peer Y."/>
            <person name="Liu Z.J."/>
        </authorList>
    </citation>
    <scope>NUCLEOTIDE SEQUENCE [LARGE SCALE GENOMIC DNA]</scope>
    <source>
        <tissue evidence="2">The whole plant</tissue>
    </source>
</reference>
<organism evidence="2 3">
    <name type="scientific">Dendrobium catenatum</name>
    <dbReference type="NCBI Taxonomy" id="906689"/>
    <lineage>
        <taxon>Eukaryota</taxon>
        <taxon>Viridiplantae</taxon>
        <taxon>Streptophyta</taxon>
        <taxon>Embryophyta</taxon>
        <taxon>Tracheophyta</taxon>
        <taxon>Spermatophyta</taxon>
        <taxon>Magnoliopsida</taxon>
        <taxon>Liliopsida</taxon>
        <taxon>Asparagales</taxon>
        <taxon>Orchidaceae</taxon>
        <taxon>Epidendroideae</taxon>
        <taxon>Malaxideae</taxon>
        <taxon>Dendrobiinae</taxon>
        <taxon>Dendrobium</taxon>
    </lineage>
</organism>
<keyword evidence="3" id="KW-1185">Reference proteome</keyword>
<gene>
    <name evidence="2" type="ORF">MA16_Dca018411</name>
</gene>
<dbReference type="AlphaFoldDB" id="A0A2I0WHK2"/>
<protein>
    <submittedName>
        <fullName evidence="2">Uncharacterized protein</fullName>
    </submittedName>
</protein>
<evidence type="ECO:0000313" key="2">
    <source>
        <dbReference type="EMBL" id="PKU75144.1"/>
    </source>
</evidence>
<dbReference type="EMBL" id="KZ502640">
    <property type="protein sequence ID" value="PKU75144.1"/>
    <property type="molecule type" value="Genomic_DNA"/>
</dbReference>
<reference evidence="2 3" key="2">
    <citation type="journal article" date="2017" name="Nature">
        <title>The Apostasia genome and the evolution of orchids.</title>
        <authorList>
            <person name="Zhang G.Q."/>
            <person name="Liu K.W."/>
            <person name="Li Z."/>
            <person name="Lohaus R."/>
            <person name="Hsiao Y.Y."/>
            <person name="Niu S.C."/>
            <person name="Wang J.Y."/>
            <person name="Lin Y.C."/>
            <person name="Xu Q."/>
            <person name="Chen L.J."/>
            <person name="Yoshida K."/>
            <person name="Fujiwara S."/>
            <person name="Wang Z.W."/>
            <person name="Zhang Y.Q."/>
            <person name="Mitsuda N."/>
            <person name="Wang M."/>
            <person name="Liu G.H."/>
            <person name="Pecoraro L."/>
            <person name="Huang H.X."/>
            <person name="Xiao X.J."/>
            <person name="Lin M."/>
            <person name="Wu X.Y."/>
            <person name="Wu W.L."/>
            <person name="Chen Y.Y."/>
            <person name="Chang S.B."/>
            <person name="Sakamoto S."/>
            <person name="Ohme-Takagi M."/>
            <person name="Yagi M."/>
            <person name="Zeng S.J."/>
            <person name="Shen C.Y."/>
            <person name="Yeh C.M."/>
            <person name="Luo Y.B."/>
            <person name="Tsai W.C."/>
            <person name="Van de Peer Y."/>
            <person name="Liu Z.J."/>
        </authorList>
    </citation>
    <scope>NUCLEOTIDE SEQUENCE [LARGE SCALE GENOMIC DNA]</scope>
    <source>
        <tissue evidence="2">The whole plant</tissue>
    </source>
</reference>
<evidence type="ECO:0000256" key="1">
    <source>
        <dbReference type="SAM" id="MobiDB-lite"/>
    </source>
</evidence>